<dbReference type="SUPFAM" id="SSF48431">
    <property type="entry name" value="Lipovitellin-phosvitin complex, superhelical domain"/>
    <property type="match status" value="1"/>
</dbReference>
<proteinExistence type="predicted"/>
<name>A0ABV0PYS0_9TELE</name>
<feature type="domain" description="Vitellogenin" evidence="2">
    <location>
        <begin position="2"/>
        <end position="100"/>
    </location>
</feature>
<comment type="caution">
    <text evidence="3">The sequence shown here is derived from an EMBL/GenBank/DDBJ whole genome shotgun (WGS) entry which is preliminary data.</text>
</comment>
<dbReference type="Pfam" id="PF01347">
    <property type="entry name" value="Vitellogenin_N"/>
    <property type="match status" value="1"/>
</dbReference>
<evidence type="ECO:0000313" key="4">
    <source>
        <dbReference type="Proteomes" id="UP001476798"/>
    </source>
</evidence>
<reference evidence="3 4" key="1">
    <citation type="submission" date="2021-06" db="EMBL/GenBank/DDBJ databases">
        <authorList>
            <person name="Palmer J.M."/>
        </authorList>
    </citation>
    <scope>NUCLEOTIDE SEQUENCE [LARGE SCALE GENOMIC DNA]</scope>
    <source>
        <strain evidence="3 4">GA_2019</strain>
        <tissue evidence="3">Muscle</tissue>
    </source>
</reference>
<evidence type="ECO:0000256" key="1">
    <source>
        <dbReference type="ARBA" id="ARBA00022761"/>
    </source>
</evidence>
<accession>A0ABV0PYS0</accession>
<evidence type="ECO:0000313" key="3">
    <source>
        <dbReference type="EMBL" id="MEQ2188675.1"/>
    </source>
</evidence>
<dbReference type="Gene3D" id="1.25.10.20">
    <property type="entry name" value="Vitellinogen, superhelical"/>
    <property type="match status" value="1"/>
</dbReference>
<dbReference type="PANTHER" id="PTHR23345:SF29">
    <property type="entry name" value="VITELLOGENIN 3, PHOSVITINLESS"/>
    <property type="match status" value="1"/>
</dbReference>
<gene>
    <name evidence="3" type="ORF">GOODEAATRI_017387</name>
</gene>
<sequence>MKTIMRYLPGVAATPVDLPLRVQSAAIQAMRLITTRDPHSVQDVTLTMFLLKDLPSEVRMLAFRILFDTKPSMALVSTVTAHLLEERDLQVASFAYSYLKGFANSKTPDNHWL</sequence>
<dbReference type="EMBL" id="JAHRIO010091372">
    <property type="protein sequence ID" value="MEQ2188675.1"/>
    <property type="molecule type" value="Genomic_DNA"/>
</dbReference>
<keyword evidence="4" id="KW-1185">Reference proteome</keyword>
<dbReference type="InterPro" id="IPR001747">
    <property type="entry name" value="Vitellogenin_N"/>
</dbReference>
<protein>
    <recommendedName>
        <fullName evidence="2">Vitellogenin domain-containing protein</fullName>
    </recommendedName>
</protein>
<dbReference type="InterPro" id="IPR011030">
    <property type="entry name" value="Lipovitellin_superhlx_dom"/>
</dbReference>
<dbReference type="Proteomes" id="UP001476798">
    <property type="component" value="Unassembled WGS sequence"/>
</dbReference>
<keyword evidence="1" id="KW-0758">Storage protein</keyword>
<dbReference type="PANTHER" id="PTHR23345">
    <property type="entry name" value="VITELLOGENIN-RELATED"/>
    <property type="match status" value="1"/>
</dbReference>
<organism evidence="3 4">
    <name type="scientific">Goodea atripinnis</name>
    <dbReference type="NCBI Taxonomy" id="208336"/>
    <lineage>
        <taxon>Eukaryota</taxon>
        <taxon>Metazoa</taxon>
        <taxon>Chordata</taxon>
        <taxon>Craniata</taxon>
        <taxon>Vertebrata</taxon>
        <taxon>Euteleostomi</taxon>
        <taxon>Actinopterygii</taxon>
        <taxon>Neopterygii</taxon>
        <taxon>Teleostei</taxon>
        <taxon>Neoteleostei</taxon>
        <taxon>Acanthomorphata</taxon>
        <taxon>Ovalentaria</taxon>
        <taxon>Atherinomorphae</taxon>
        <taxon>Cyprinodontiformes</taxon>
        <taxon>Goodeidae</taxon>
        <taxon>Goodea</taxon>
    </lineage>
</organism>
<dbReference type="InterPro" id="IPR050733">
    <property type="entry name" value="Vitellogenin/Apolipophorin"/>
</dbReference>
<evidence type="ECO:0000259" key="2">
    <source>
        <dbReference type="Pfam" id="PF01347"/>
    </source>
</evidence>